<dbReference type="SUPFAM" id="SSF53098">
    <property type="entry name" value="Ribonuclease H-like"/>
    <property type="match status" value="1"/>
</dbReference>
<dbReference type="InterPro" id="IPR036397">
    <property type="entry name" value="RNaseH_sf"/>
</dbReference>
<dbReference type="InterPro" id="IPR012337">
    <property type="entry name" value="RNaseH-like_sf"/>
</dbReference>
<dbReference type="GO" id="GO:0003676">
    <property type="term" value="F:nucleic acid binding"/>
    <property type="evidence" value="ECO:0007669"/>
    <property type="project" value="InterPro"/>
</dbReference>
<accession>A0A7I8KGZ8</accession>
<proteinExistence type="predicted"/>
<evidence type="ECO:0000313" key="3">
    <source>
        <dbReference type="Proteomes" id="UP000663760"/>
    </source>
</evidence>
<dbReference type="PANTHER" id="PTHR35046:SF18">
    <property type="entry name" value="RNA-DIRECTED DNA POLYMERASE"/>
    <property type="match status" value="1"/>
</dbReference>
<dbReference type="InterPro" id="IPR001584">
    <property type="entry name" value="Integrase_cat-core"/>
</dbReference>
<dbReference type="Proteomes" id="UP000663760">
    <property type="component" value="Chromosome 5"/>
</dbReference>
<dbReference type="GO" id="GO:0015074">
    <property type="term" value="P:DNA integration"/>
    <property type="evidence" value="ECO:0007669"/>
    <property type="project" value="InterPro"/>
</dbReference>
<gene>
    <name evidence="2" type="ORF">SI8410_05007740</name>
</gene>
<sequence length="160" mass="18860">MNFIEGLPKSHGSNAILVVVDRLSKYNHFIALNHPFSAKEVAQLFLKEIVRLHGFPKTVVSDRGQVFLSTFWRELHTLQGTELKFSSSYHPQTDGQIEVVNRCLENYLRCAVFDKLKQWKLWLHWAEYSYNTSYHSSTKMTPFRAIYVRNPPKLIKYRIR</sequence>
<dbReference type="Gene3D" id="3.30.420.10">
    <property type="entry name" value="Ribonuclease H-like superfamily/Ribonuclease H"/>
    <property type="match status" value="1"/>
</dbReference>
<dbReference type="PROSITE" id="PS50994">
    <property type="entry name" value="INTEGRASE"/>
    <property type="match status" value="1"/>
</dbReference>
<organism evidence="2 3">
    <name type="scientific">Spirodela intermedia</name>
    <name type="common">Intermediate duckweed</name>
    <dbReference type="NCBI Taxonomy" id="51605"/>
    <lineage>
        <taxon>Eukaryota</taxon>
        <taxon>Viridiplantae</taxon>
        <taxon>Streptophyta</taxon>
        <taxon>Embryophyta</taxon>
        <taxon>Tracheophyta</taxon>
        <taxon>Spermatophyta</taxon>
        <taxon>Magnoliopsida</taxon>
        <taxon>Liliopsida</taxon>
        <taxon>Araceae</taxon>
        <taxon>Lemnoideae</taxon>
        <taxon>Spirodela</taxon>
    </lineage>
</organism>
<dbReference type="AlphaFoldDB" id="A0A7I8KGZ8"/>
<protein>
    <recommendedName>
        <fullName evidence="1">Integrase catalytic domain-containing protein</fullName>
    </recommendedName>
</protein>
<dbReference type="OrthoDB" id="674670at2759"/>
<evidence type="ECO:0000259" key="1">
    <source>
        <dbReference type="PROSITE" id="PS50994"/>
    </source>
</evidence>
<name>A0A7I8KGZ8_SPIIN</name>
<evidence type="ECO:0000313" key="2">
    <source>
        <dbReference type="EMBL" id="CAA7397077.1"/>
    </source>
</evidence>
<dbReference type="EMBL" id="LR746268">
    <property type="protein sequence ID" value="CAA7397077.1"/>
    <property type="molecule type" value="Genomic_DNA"/>
</dbReference>
<reference evidence="2" key="1">
    <citation type="submission" date="2020-02" db="EMBL/GenBank/DDBJ databases">
        <authorList>
            <person name="Scholz U."/>
            <person name="Mascher M."/>
            <person name="Fiebig A."/>
        </authorList>
    </citation>
    <scope>NUCLEOTIDE SEQUENCE</scope>
</reference>
<feature type="domain" description="Integrase catalytic" evidence="1">
    <location>
        <begin position="1"/>
        <end position="150"/>
    </location>
</feature>
<dbReference type="PANTHER" id="PTHR35046">
    <property type="entry name" value="ZINC KNUCKLE (CCHC-TYPE) FAMILY PROTEIN"/>
    <property type="match status" value="1"/>
</dbReference>
<keyword evidence="3" id="KW-1185">Reference proteome</keyword>